<evidence type="ECO:0000313" key="3">
    <source>
        <dbReference type="Proteomes" id="UP001619887"/>
    </source>
</evidence>
<comment type="caution">
    <text evidence="2">The sequence shown here is derived from an EMBL/GenBank/DDBJ whole genome shotgun (WGS) entry which is preliminary data.</text>
</comment>
<evidence type="ECO:0000256" key="1">
    <source>
        <dbReference type="SAM" id="MobiDB-lite"/>
    </source>
</evidence>
<organism evidence="2 3">
    <name type="scientific">Pagothenia borchgrevinki</name>
    <name type="common">Bald rockcod</name>
    <name type="synonym">Trematomus borchgrevinki</name>
    <dbReference type="NCBI Taxonomy" id="8213"/>
    <lineage>
        <taxon>Eukaryota</taxon>
        <taxon>Metazoa</taxon>
        <taxon>Chordata</taxon>
        <taxon>Craniata</taxon>
        <taxon>Vertebrata</taxon>
        <taxon>Euteleostomi</taxon>
        <taxon>Actinopterygii</taxon>
        <taxon>Neopterygii</taxon>
        <taxon>Teleostei</taxon>
        <taxon>Neoteleostei</taxon>
        <taxon>Acanthomorphata</taxon>
        <taxon>Eupercaria</taxon>
        <taxon>Perciformes</taxon>
        <taxon>Notothenioidei</taxon>
        <taxon>Nototheniidae</taxon>
        <taxon>Pagothenia</taxon>
    </lineage>
</organism>
<sequence>MGATWTLMQKVPCLDALKSDDGYAARNLKKVLGEKPYLYYPASNFSDLGCISSESGQSKSTPGPEGHMWEPDSRAADFHPRKEDHSPPVNHSCDLRDVEAPSSCWILRTLQKFTFGSIYGYENINRKYLYAPPSDISGFVDEVFTQSI</sequence>
<protein>
    <submittedName>
        <fullName evidence="2">Uncharacterized protein</fullName>
    </submittedName>
</protein>
<feature type="compositionally biased region" description="Polar residues" evidence="1">
    <location>
        <begin position="52"/>
        <end position="61"/>
    </location>
</feature>
<reference evidence="2 3" key="1">
    <citation type="journal article" date="2022" name="G3 (Bethesda)">
        <title>Evaluating Illumina-, Nanopore-, and PacBio-based genome assembly strategies with the bald notothen, Trematomus borchgrevinki.</title>
        <authorList>
            <person name="Rayamajhi N."/>
            <person name="Cheng C.C."/>
            <person name="Catchen J.M."/>
        </authorList>
    </citation>
    <scope>NUCLEOTIDE SEQUENCE [LARGE SCALE GENOMIC DNA]</scope>
    <source>
        <strain evidence="2">AGRC-2024</strain>
    </source>
</reference>
<name>A0ABD2GA11_PAGBO</name>
<accession>A0ABD2GA11</accession>
<dbReference type="Proteomes" id="UP001619887">
    <property type="component" value="Unassembled WGS sequence"/>
</dbReference>
<evidence type="ECO:0000313" key="2">
    <source>
        <dbReference type="EMBL" id="KAL3050540.1"/>
    </source>
</evidence>
<dbReference type="EMBL" id="JBIYXZ010002081">
    <property type="protein sequence ID" value="KAL3050540.1"/>
    <property type="molecule type" value="Genomic_DNA"/>
</dbReference>
<dbReference type="AlphaFoldDB" id="A0ABD2GA11"/>
<gene>
    <name evidence="2" type="ORF">OYC64_012549</name>
</gene>
<feature type="region of interest" description="Disordered" evidence="1">
    <location>
        <begin position="51"/>
        <end position="93"/>
    </location>
</feature>
<reference evidence="2 3" key="2">
    <citation type="journal article" date="2024" name="G3 (Bethesda)">
        <title>The genome of the cryopelagic Antarctic bald notothen, Trematomus borchgrevinki.</title>
        <authorList>
            <person name="Rayamajhi N."/>
            <person name="Rivera-Colon A.G."/>
            <person name="Minhas B.F."/>
            <person name="Cheng C.C."/>
            <person name="Catchen J.M."/>
        </authorList>
    </citation>
    <scope>NUCLEOTIDE SEQUENCE [LARGE SCALE GENOMIC DNA]</scope>
    <source>
        <strain evidence="2">AGRC-2024</strain>
    </source>
</reference>
<feature type="compositionally biased region" description="Basic and acidic residues" evidence="1">
    <location>
        <begin position="67"/>
        <end position="86"/>
    </location>
</feature>
<keyword evidence="3" id="KW-1185">Reference proteome</keyword>
<proteinExistence type="predicted"/>